<dbReference type="CDD" id="cd18579">
    <property type="entry name" value="ABC_6TM_ABCC_D1"/>
    <property type="match status" value="1"/>
</dbReference>
<gene>
    <name evidence="12" type="ORF">As57867_005105</name>
</gene>
<dbReference type="PANTHER" id="PTHR24223:SF443">
    <property type="entry name" value="MULTIDRUG-RESISTANCE LIKE PROTEIN 1, ISOFORM I"/>
    <property type="match status" value="1"/>
</dbReference>
<dbReference type="GO" id="GO:0140359">
    <property type="term" value="F:ABC-type transporter activity"/>
    <property type="evidence" value="ECO:0007669"/>
    <property type="project" value="InterPro"/>
</dbReference>
<evidence type="ECO:0000259" key="11">
    <source>
        <dbReference type="PROSITE" id="PS50929"/>
    </source>
</evidence>
<comment type="subcellular location">
    <subcellularLocation>
        <location evidence="1">Endomembrane system</location>
        <topology evidence="1">Multi-pass membrane protein</topology>
    </subcellularLocation>
</comment>
<keyword evidence="2" id="KW-0813">Transport</keyword>
<evidence type="ECO:0000256" key="1">
    <source>
        <dbReference type="ARBA" id="ARBA00004127"/>
    </source>
</evidence>
<dbReference type="FunFam" id="1.20.1560.10:FF:000006">
    <property type="entry name" value="ATP-binding cassette, sub-family C (CFTR/MRP), member 9"/>
    <property type="match status" value="1"/>
</dbReference>
<evidence type="ECO:0000313" key="12">
    <source>
        <dbReference type="EMBL" id="KAF0711721.1"/>
    </source>
</evidence>
<evidence type="ECO:0000256" key="5">
    <source>
        <dbReference type="ARBA" id="ARBA00022741"/>
    </source>
</evidence>
<evidence type="ECO:0000256" key="10">
    <source>
        <dbReference type="SAM" id="Phobius"/>
    </source>
</evidence>
<dbReference type="PANTHER" id="PTHR24223">
    <property type="entry name" value="ATP-BINDING CASSETTE SUB-FAMILY C"/>
    <property type="match status" value="1"/>
</dbReference>
<feature type="transmembrane region" description="Helical" evidence="10">
    <location>
        <begin position="131"/>
        <end position="151"/>
    </location>
</feature>
<dbReference type="SUPFAM" id="SSF90123">
    <property type="entry name" value="ABC transporter transmembrane region"/>
    <property type="match status" value="1"/>
</dbReference>
<dbReference type="InterPro" id="IPR036640">
    <property type="entry name" value="ABC1_TM_sf"/>
</dbReference>
<evidence type="ECO:0000256" key="7">
    <source>
        <dbReference type="ARBA" id="ARBA00022989"/>
    </source>
</evidence>
<reference evidence="12" key="1">
    <citation type="submission" date="2019-06" db="EMBL/GenBank/DDBJ databases">
        <title>Genomics analysis of Aphanomyces spp. identifies a new class of oomycete effector associated with host adaptation.</title>
        <authorList>
            <person name="Gaulin E."/>
        </authorList>
    </citation>
    <scope>NUCLEOTIDE SEQUENCE</scope>
    <source>
        <strain evidence="12">CBS 578.67</strain>
    </source>
</reference>
<keyword evidence="6" id="KW-0067">ATP-binding</keyword>
<sequence length="442" mass="49175">MKASTYQSVSATPGASPPRQHPISRAGLLSKLFFHWATPLLKLGNERQLHPQDIWPLESENQCSVVGRAFEPAFNKSRSIVWTMMSAFGWQWAGIGLMQVGTVFCGLYAPVVLRQIVSSMESSSFDLTQSLQLIASLVVVRIVSSLLSAHATMQTELIGFKVTSALQHLLYQKTLQLDASSRREKSSGEISNLFSNDIPTIVFFSTIFNQLWILPIQMTLTLVLLYDVIGWATFVGAVVIVLTLGLNQVVSLGIQKNFGVMMKQRDVRMKAVNEVFGAIQIIKLNAWEEKFAEKLAAMRAVELSALWRIFAFMTVSVILLYLGPTLITLASFAAHTMLQHEALLPSKLFTAVSLFTLLKYPFSSLSFIISTTMRALVSIRRFKEFLDLSEKKTDNVLTPLTIDANRLKTFAAQDVAVAMTDATIGWDAAKPLFDKINLTVQR</sequence>
<dbReference type="EMBL" id="VJMH01001519">
    <property type="protein sequence ID" value="KAF0711721.1"/>
    <property type="molecule type" value="Genomic_DNA"/>
</dbReference>
<feature type="region of interest" description="Disordered" evidence="9">
    <location>
        <begin position="1"/>
        <end position="21"/>
    </location>
</feature>
<dbReference type="PROSITE" id="PS50929">
    <property type="entry name" value="ABC_TM1F"/>
    <property type="match status" value="1"/>
</dbReference>
<dbReference type="InterPro" id="IPR050173">
    <property type="entry name" value="ABC_transporter_C-like"/>
</dbReference>
<dbReference type="GO" id="GO:0012505">
    <property type="term" value="C:endomembrane system"/>
    <property type="evidence" value="ECO:0007669"/>
    <property type="project" value="UniProtKB-SubCell"/>
</dbReference>
<evidence type="ECO:0000256" key="8">
    <source>
        <dbReference type="ARBA" id="ARBA00023136"/>
    </source>
</evidence>
<dbReference type="AlphaFoldDB" id="A0A6A4ZI36"/>
<dbReference type="Gene3D" id="1.20.1560.10">
    <property type="entry name" value="ABC transporter type 1, transmembrane domain"/>
    <property type="match status" value="1"/>
</dbReference>
<feature type="transmembrane region" description="Helical" evidence="10">
    <location>
        <begin position="309"/>
        <end position="334"/>
    </location>
</feature>
<proteinExistence type="predicted"/>
<accession>A0A6A4ZI36</accession>
<feature type="transmembrane region" description="Helical" evidence="10">
    <location>
        <begin position="354"/>
        <end position="377"/>
    </location>
</feature>
<organism evidence="12">
    <name type="scientific">Aphanomyces stellatus</name>
    <dbReference type="NCBI Taxonomy" id="120398"/>
    <lineage>
        <taxon>Eukaryota</taxon>
        <taxon>Sar</taxon>
        <taxon>Stramenopiles</taxon>
        <taxon>Oomycota</taxon>
        <taxon>Saprolegniomycetes</taxon>
        <taxon>Saprolegniales</taxon>
        <taxon>Verrucalvaceae</taxon>
        <taxon>Aphanomyces</taxon>
    </lineage>
</organism>
<dbReference type="InterPro" id="IPR044746">
    <property type="entry name" value="ABCC_6TM_D1"/>
</dbReference>
<feature type="transmembrane region" description="Helical" evidence="10">
    <location>
        <begin position="231"/>
        <end position="254"/>
    </location>
</feature>
<keyword evidence="7 10" id="KW-1133">Transmembrane helix</keyword>
<dbReference type="OrthoDB" id="78465at2759"/>
<feature type="domain" description="ABC transmembrane type-1" evidence="11">
    <location>
        <begin position="93"/>
        <end position="374"/>
    </location>
</feature>
<dbReference type="InterPro" id="IPR011527">
    <property type="entry name" value="ABC1_TM_dom"/>
</dbReference>
<keyword evidence="5" id="KW-0547">Nucleotide-binding</keyword>
<evidence type="ECO:0000256" key="4">
    <source>
        <dbReference type="ARBA" id="ARBA00022737"/>
    </source>
</evidence>
<dbReference type="Pfam" id="PF00664">
    <property type="entry name" value="ABC_membrane"/>
    <property type="match status" value="1"/>
</dbReference>
<feature type="compositionally biased region" description="Polar residues" evidence="9">
    <location>
        <begin position="1"/>
        <end position="13"/>
    </location>
</feature>
<keyword evidence="8 10" id="KW-0472">Membrane</keyword>
<feature type="transmembrane region" description="Helical" evidence="10">
    <location>
        <begin position="201"/>
        <end position="225"/>
    </location>
</feature>
<feature type="transmembrane region" description="Helical" evidence="10">
    <location>
        <begin position="88"/>
        <end position="111"/>
    </location>
</feature>
<name>A0A6A4ZI36_9STRA</name>
<dbReference type="GO" id="GO:0005524">
    <property type="term" value="F:ATP binding"/>
    <property type="evidence" value="ECO:0007669"/>
    <property type="project" value="UniProtKB-KW"/>
</dbReference>
<keyword evidence="3 10" id="KW-0812">Transmembrane</keyword>
<protein>
    <recommendedName>
        <fullName evidence="11">ABC transmembrane type-1 domain-containing protein</fullName>
    </recommendedName>
</protein>
<comment type="caution">
    <text evidence="12">The sequence shown here is derived from an EMBL/GenBank/DDBJ whole genome shotgun (WGS) entry which is preliminary data.</text>
</comment>
<evidence type="ECO:0000256" key="9">
    <source>
        <dbReference type="SAM" id="MobiDB-lite"/>
    </source>
</evidence>
<evidence type="ECO:0000256" key="2">
    <source>
        <dbReference type="ARBA" id="ARBA00022448"/>
    </source>
</evidence>
<feature type="non-terminal residue" evidence="12">
    <location>
        <position position="442"/>
    </location>
</feature>
<dbReference type="GO" id="GO:0016020">
    <property type="term" value="C:membrane"/>
    <property type="evidence" value="ECO:0007669"/>
    <property type="project" value="InterPro"/>
</dbReference>
<evidence type="ECO:0000256" key="6">
    <source>
        <dbReference type="ARBA" id="ARBA00022840"/>
    </source>
</evidence>
<keyword evidence="4" id="KW-0677">Repeat</keyword>
<evidence type="ECO:0000256" key="3">
    <source>
        <dbReference type="ARBA" id="ARBA00022692"/>
    </source>
</evidence>